<dbReference type="InterPro" id="IPR023210">
    <property type="entry name" value="NADP_OxRdtase_dom"/>
</dbReference>
<dbReference type="PANTHER" id="PTHR43625:SF40">
    <property type="entry name" value="ALDO-KETO REDUCTASE YAKC [NADP(+)]"/>
    <property type="match status" value="1"/>
</dbReference>
<proteinExistence type="predicted"/>
<dbReference type="GO" id="GO:0016491">
    <property type="term" value="F:oxidoreductase activity"/>
    <property type="evidence" value="ECO:0007669"/>
    <property type="project" value="UniProtKB-KW"/>
</dbReference>
<comment type="caution">
    <text evidence="3">The sequence shown here is derived from an EMBL/GenBank/DDBJ whole genome shotgun (WGS) entry which is preliminary data.</text>
</comment>
<dbReference type="GO" id="GO:0005737">
    <property type="term" value="C:cytoplasm"/>
    <property type="evidence" value="ECO:0007669"/>
    <property type="project" value="TreeGrafter"/>
</dbReference>
<reference evidence="3 4" key="1">
    <citation type="submission" date="2018-07" db="EMBL/GenBank/DDBJ databases">
        <title>Genomic Encyclopedia of Type Strains, Phase IV (KMG-IV): sequencing the most valuable type-strain genomes for metagenomic binning, comparative biology and taxonomic classification.</title>
        <authorList>
            <person name="Goeker M."/>
        </authorList>
    </citation>
    <scope>NUCLEOTIDE SEQUENCE [LARGE SCALE GENOMIC DNA]</scope>
    <source>
        <strain evidence="3 4">DSM 5603</strain>
    </source>
</reference>
<evidence type="ECO:0000259" key="2">
    <source>
        <dbReference type="Pfam" id="PF00248"/>
    </source>
</evidence>
<evidence type="ECO:0000256" key="1">
    <source>
        <dbReference type="ARBA" id="ARBA00023002"/>
    </source>
</evidence>
<gene>
    <name evidence="3" type="ORF">C7453_10221</name>
</gene>
<dbReference type="SUPFAM" id="SSF51430">
    <property type="entry name" value="NAD(P)-linked oxidoreductase"/>
    <property type="match status" value="1"/>
</dbReference>
<dbReference type="EMBL" id="QQAW01000002">
    <property type="protein sequence ID" value="RDI39234.1"/>
    <property type="molecule type" value="Genomic_DNA"/>
</dbReference>
<evidence type="ECO:0000313" key="4">
    <source>
        <dbReference type="Proteomes" id="UP000254958"/>
    </source>
</evidence>
<evidence type="ECO:0000313" key="3">
    <source>
        <dbReference type="EMBL" id="RDI39234.1"/>
    </source>
</evidence>
<keyword evidence="4" id="KW-1185">Reference proteome</keyword>
<name>A0A370G9U0_GLULI</name>
<keyword evidence="1" id="KW-0560">Oxidoreductase</keyword>
<dbReference type="AlphaFoldDB" id="A0A370G9U0"/>
<sequence>MPPQTDMRFWTLVRPTLAGREDSLPIKRDYRKVTDVVKSLLKREGFFSNMKLRQLGQSGPRVSKIGLGCMSMSGMYGPTDRQESIATIHAALDAGITLFDTGDFYGMGHNEMLIGEALKGVSRDQFLVSVKFGAMRDPGGNWGAYDARPAALKNFLAYSLQRLGLDHIDIYRPARLDPAVPIEETIGAIGEMVQAGYVRHIGLSEVGPDTIRRAASVHPISDLQIEYSLISRGIEDKILPVCRELGIGITAYGVLARGLISGHWQGAKGPGDFRVRSPRFQEGNVERNLALVETLRDIAATRGASVAQLAIAWVAARGDDIVPLVGARRRDRLSEALGAPDLVLTPDDLAAIERAVPKGAAAGERYDPKQMAVLDSEKSGFDER</sequence>
<feature type="domain" description="NADP-dependent oxidoreductase" evidence="2">
    <location>
        <begin position="64"/>
        <end position="355"/>
    </location>
</feature>
<accession>A0A370G9U0</accession>
<dbReference type="PANTHER" id="PTHR43625">
    <property type="entry name" value="AFLATOXIN B1 ALDEHYDE REDUCTASE"/>
    <property type="match status" value="1"/>
</dbReference>
<dbReference type="Gene3D" id="3.20.20.100">
    <property type="entry name" value="NADP-dependent oxidoreductase domain"/>
    <property type="match status" value="1"/>
</dbReference>
<dbReference type="InterPro" id="IPR050791">
    <property type="entry name" value="Aldo-Keto_reductase"/>
</dbReference>
<dbReference type="InterPro" id="IPR036812">
    <property type="entry name" value="NAD(P)_OxRdtase_dom_sf"/>
</dbReference>
<dbReference type="Proteomes" id="UP000254958">
    <property type="component" value="Unassembled WGS sequence"/>
</dbReference>
<protein>
    <submittedName>
        <fullName evidence="3">Aryl-alcohol dehydrogenase-like predicted oxidoreductase</fullName>
    </submittedName>
</protein>
<organism evidence="3 4">
    <name type="scientific">Gluconacetobacter liquefaciens</name>
    <name type="common">Acetobacter liquefaciens</name>
    <dbReference type="NCBI Taxonomy" id="89584"/>
    <lineage>
        <taxon>Bacteria</taxon>
        <taxon>Pseudomonadati</taxon>
        <taxon>Pseudomonadota</taxon>
        <taxon>Alphaproteobacteria</taxon>
        <taxon>Acetobacterales</taxon>
        <taxon>Acetobacteraceae</taxon>
        <taxon>Gluconacetobacter</taxon>
    </lineage>
</organism>
<dbReference type="Pfam" id="PF00248">
    <property type="entry name" value="Aldo_ket_red"/>
    <property type="match status" value="1"/>
</dbReference>